<dbReference type="GO" id="GO:0006629">
    <property type="term" value="P:lipid metabolic process"/>
    <property type="evidence" value="ECO:0007669"/>
    <property type="project" value="InterPro"/>
</dbReference>
<evidence type="ECO:0000256" key="1">
    <source>
        <dbReference type="ARBA" id="ARBA00023157"/>
    </source>
</evidence>
<evidence type="ECO:0000256" key="3">
    <source>
        <dbReference type="ARBA" id="ARBA00047591"/>
    </source>
</evidence>
<keyword evidence="8" id="KW-1185">Reference proteome</keyword>
<dbReference type="InParanoid" id="A0A0C3GEN0"/>
<accession>A0A0C3GEN0</accession>
<dbReference type="STRING" id="765440.A0A0C3GEN0"/>
<feature type="chain" id="PRO_5002164789" description="Fungal lipase-type domain-containing protein" evidence="5">
    <location>
        <begin position="22"/>
        <end position="323"/>
    </location>
</feature>
<dbReference type="HOGENOM" id="CLU_032957_9_0_1"/>
<dbReference type="Gene3D" id="3.40.50.1820">
    <property type="entry name" value="alpha/beta hydrolase"/>
    <property type="match status" value="1"/>
</dbReference>
<evidence type="ECO:0000313" key="7">
    <source>
        <dbReference type="EMBL" id="KIM90144.1"/>
    </source>
</evidence>
<sequence>MFFQSFLCLCLFLISFGLVRTAPAPLPGVGDSSDNQTSTAATTSVSNTTIDSDLVRPAEFSRIAYCSSAAVTSWKCGPPCDAVPGVEVLQSGGDGGDVPLYFIAHDPSTQSVVVAHQGTDSSNILSIANDAEFGLTDFNTTLFPSAPSSVQVHDGFQKTFERTSDSVLSGVQNALKSTGVNKVLVTGHSLGAAIATMDALMFKQNLPSSVELNTVVFGLPRGGNQVYANFIDSALGNSFTFVTNQNDPVPTVPPRFLKFQHSQGEIHIKSVDASTGNATSVVSCPGQENDNCSDGNSLVDVDVSNHIGPYFQNISMSHSNCPL</sequence>
<comment type="catalytic activity">
    <reaction evidence="4">
        <text>a monoacylglycerol + H2O = glycerol + a fatty acid + H(+)</text>
        <dbReference type="Rhea" id="RHEA:15245"/>
        <dbReference type="ChEBI" id="CHEBI:15377"/>
        <dbReference type="ChEBI" id="CHEBI:15378"/>
        <dbReference type="ChEBI" id="CHEBI:17408"/>
        <dbReference type="ChEBI" id="CHEBI:17754"/>
        <dbReference type="ChEBI" id="CHEBI:28868"/>
    </reaction>
</comment>
<dbReference type="InterPro" id="IPR002921">
    <property type="entry name" value="Fungal_lipase-type"/>
</dbReference>
<evidence type="ECO:0000256" key="4">
    <source>
        <dbReference type="ARBA" id="ARBA00048461"/>
    </source>
</evidence>
<dbReference type="OrthoDB" id="426718at2759"/>
<dbReference type="PANTHER" id="PTHR45856">
    <property type="entry name" value="ALPHA/BETA-HYDROLASES SUPERFAMILY PROTEIN"/>
    <property type="match status" value="1"/>
</dbReference>
<dbReference type="InterPro" id="IPR029058">
    <property type="entry name" value="AB_hydrolase_fold"/>
</dbReference>
<keyword evidence="5" id="KW-0732">Signal</keyword>
<comment type="similarity">
    <text evidence="2">Belongs to the AB hydrolase superfamily. Lipase family. Class 3 subfamily.</text>
</comment>
<name>A0A0C3GEN0_PILCF</name>
<evidence type="ECO:0000256" key="5">
    <source>
        <dbReference type="SAM" id="SignalP"/>
    </source>
</evidence>
<dbReference type="CDD" id="cd00519">
    <property type="entry name" value="Lipase_3"/>
    <property type="match status" value="1"/>
</dbReference>
<keyword evidence="1" id="KW-1015">Disulfide bond</keyword>
<evidence type="ECO:0000256" key="2">
    <source>
        <dbReference type="ARBA" id="ARBA00043996"/>
    </source>
</evidence>
<organism evidence="7 8">
    <name type="scientific">Piloderma croceum (strain F 1598)</name>
    <dbReference type="NCBI Taxonomy" id="765440"/>
    <lineage>
        <taxon>Eukaryota</taxon>
        <taxon>Fungi</taxon>
        <taxon>Dikarya</taxon>
        <taxon>Basidiomycota</taxon>
        <taxon>Agaricomycotina</taxon>
        <taxon>Agaricomycetes</taxon>
        <taxon>Agaricomycetidae</taxon>
        <taxon>Atheliales</taxon>
        <taxon>Atheliaceae</taxon>
        <taxon>Piloderma</taxon>
    </lineage>
</organism>
<dbReference type="Proteomes" id="UP000054166">
    <property type="component" value="Unassembled WGS sequence"/>
</dbReference>
<evidence type="ECO:0000259" key="6">
    <source>
        <dbReference type="Pfam" id="PF01764"/>
    </source>
</evidence>
<dbReference type="Pfam" id="PF01764">
    <property type="entry name" value="Lipase_3"/>
    <property type="match status" value="1"/>
</dbReference>
<dbReference type="SUPFAM" id="SSF53474">
    <property type="entry name" value="alpha/beta-Hydrolases"/>
    <property type="match status" value="1"/>
</dbReference>
<reference evidence="7 8" key="1">
    <citation type="submission" date="2014-04" db="EMBL/GenBank/DDBJ databases">
        <authorList>
            <consortium name="DOE Joint Genome Institute"/>
            <person name="Kuo A."/>
            <person name="Tarkka M."/>
            <person name="Buscot F."/>
            <person name="Kohler A."/>
            <person name="Nagy L.G."/>
            <person name="Floudas D."/>
            <person name="Copeland A."/>
            <person name="Barry K.W."/>
            <person name="Cichocki N."/>
            <person name="Veneault-Fourrey C."/>
            <person name="LaButti K."/>
            <person name="Lindquist E.A."/>
            <person name="Lipzen A."/>
            <person name="Lundell T."/>
            <person name="Morin E."/>
            <person name="Murat C."/>
            <person name="Sun H."/>
            <person name="Tunlid A."/>
            <person name="Henrissat B."/>
            <person name="Grigoriev I.V."/>
            <person name="Hibbett D.S."/>
            <person name="Martin F."/>
            <person name="Nordberg H.P."/>
            <person name="Cantor M.N."/>
            <person name="Hua S.X."/>
        </authorList>
    </citation>
    <scope>NUCLEOTIDE SEQUENCE [LARGE SCALE GENOMIC DNA]</scope>
    <source>
        <strain evidence="7 8">F 1598</strain>
    </source>
</reference>
<protein>
    <recommendedName>
        <fullName evidence="6">Fungal lipase-type domain-containing protein</fullName>
    </recommendedName>
</protein>
<dbReference type="PANTHER" id="PTHR45856:SF25">
    <property type="entry name" value="FUNGAL LIPASE-LIKE DOMAIN-CONTAINING PROTEIN"/>
    <property type="match status" value="1"/>
</dbReference>
<proteinExistence type="inferred from homology"/>
<dbReference type="InterPro" id="IPR051218">
    <property type="entry name" value="Sec_MonoDiacylglyc_Lipase"/>
</dbReference>
<reference evidence="8" key="2">
    <citation type="submission" date="2015-01" db="EMBL/GenBank/DDBJ databases">
        <title>Evolutionary Origins and Diversification of the Mycorrhizal Mutualists.</title>
        <authorList>
            <consortium name="DOE Joint Genome Institute"/>
            <consortium name="Mycorrhizal Genomics Consortium"/>
            <person name="Kohler A."/>
            <person name="Kuo A."/>
            <person name="Nagy L.G."/>
            <person name="Floudas D."/>
            <person name="Copeland A."/>
            <person name="Barry K.W."/>
            <person name="Cichocki N."/>
            <person name="Veneault-Fourrey C."/>
            <person name="LaButti K."/>
            <person name="Lindquist E.A."/>
            <person name="Lipzen A."/>
            <person name="Lundell T."/>
            <person name="Morin E."/>
            <person name="Murat C."/>
            <person name="Riley R."/>
            <person name="Ohm R."/>
            <person name="Sun H."/>
            <person name="Tunlid A."/>
            <person name="Henrissat B."/>
            <person name="Grigoriev I.V."/>
            <person name="Hibbett D.S."/>
            <person name="Martin F."/>
        </authorList>
    </citation>
    <scope>NUCLEOTIDE SEQUENCE [LARGE SCALE GENOMIC DNA]</scope>
    <source>
        <strain evidence="8">F 1598</strain>
    </source>
</reference>
<feature type="signal peptide" evidence="5">
    <location>
        <begin position="1"/>
        <end position="21"/>
    </location>
</feature>
<dbReference type="AlphaFoldDB" id="A0A0C3GEN0"/>
<feature type="domain" description="Fungal lipase-type" evidence="6">
    <location>
        <begin position="113"/>
        <end position="255"/>
    </location>
</feature>
<gene>
    <name evidence="7" type="ORF">PILCRDRAFT_811875</name>
</gene>
<evidence type="ECO:0000313" key="8">
    <source>
        <dbReference type="Proteomes" id="UP000054166"/>
    </source>
</evidence>
<dbReference type="EMBL" id="KN832973">
    <property type="protein sequence ID" value="KIM90144.1"/>
    <property type="molecule type" value="Genomic_DNA"/>
</dbReference>
<comment type="catalytic activity">
    <reaction evidence="3">
        <text>a diacylglycerol + H2O = a monoacylglycerol + a fatty acid + H(+)</text>
        <dbReference type="Rhea" id="RHEA:32731"/>
        <dbReference type="ChEBI" id="CHEBI:15377"/>
        <dbReference type="ChEBI" id="CHEBI:15378"/>
        <dbReference type="ChEBI" id="CHEBI:17408"/>
        <dbReference type="ChEBI" id="CHEBI:18035"/>
        <dbReference type="ChEBI" id="CHEBI:28868"/>
    </reaction>
</comment>